<gene>
    <name evidence="2" type="ORF">PCL_02675</name>
</gene>
<comment type="caution">
    <text evidence="2">The sequence shown here is derived from an EMBL/GenBank/DDBJ whole genome shotgun (WGS) entry which is preliminary data.</text>
</comment>
<organism evidence="2 3">
    <name type="scientific">Purpureocillium lilacinum</name>
    <name type="common">Paecilomyces lilacinus</name>
    <dbReference type="NCBI Taxonomy" id="33203"/>
    <lineage>
        <taxon>Eukaryota</taxon>
        <taxon>Fungi</taxon>
        <taxon>Dikarya</taxon>
        <taxon>Ascomycota</taxon>
        <taxon>Pezizomycotina</taxon>
        <taxon>Sordariomycetes</taxon>
        <taxon>Hypocreomycetidae</taxon>
        <taxon>Hypocreales</taxon>
        <taxon>Ophiocordycipitaceae</taxon>
        <taxon>Purpureocillium</taxon>
    </lineage>
</organism>
<protein>
    <submittedName>
        <fullName evidence="2">Uncharacterized protein</fullName>
    </submittedName>
</protein>
<dbReference type="AlphaFoldDB" id="A0A2U3DZT4"/>
<feature type="region of interest" description="Disordered" evidence="1">
    <location>
        <begin position="36"/>
        <end position="102"/>
    </location>
</feature>
<feature type="compositionally biased region" description="Polar residues" evidence="1">
    <location>
        <begin position="79"/>
        <end position="90"/>
    </location>
</feature>
<evidence type="ECO:0000256" key="1">
    <source>
        <dbReference type="SAM" id="MobiDB-lite"/>
    </source>
</evidence>
<evidence type="ECO:0000313" key="3">
    <source>
        <dbReference type="Proteomes" id="UP000245956"/>
    </source>
</evidence>
<name>A0A2U3DZT4_PURLI</name>
<proteinExistence type="predicted"/>
<evidence type="ECO:0000313" key="2">
    <source>
        <dbReference type="EMBL" id="PWI67754.1"/>
    </source>
</evidence>
<dbReference type="Proteomes" id="UP000245956">
    <property type="component" value="Unassembled WGS sequence"/>
</dbReference>
<feature type="compositionally biased region" description="Basic and acidic residues" evidence="1">
    <location>
        <begin position="59"/>
        <end position="78"/>
    </location>
</feature>
<sequence length="126" mass="13934">MIGGAGEERSNELWSLMLQAVNEHKKISKQEVEVWRRREREEGERMEEENSATLDGEGDEGRCAEEHVLGTGGRKEQGQPESNQVNSPTQDGRRVREQVSTTPAVMTMFKASSGTAAPDDTTCVQA</sequence>
<accession>A0A2U3DZT4</accession>
<dbReference type="EMBL" id="LCWV01000017">
    <property type="protein sequence ID" value="PWI67754.1"/>
    <property type="molecule type" value="Genomic_DNA"/>
</dbReference>
<reference evidence="2 3" key="1">
    <citation type="journal article" date="2016" name="Front. Microbiol.">
        <title>Genome and transcriptome sequences reveal the specific parasitism of the nematophagous Purpureocillium lilacinum 36-1.</title>
        <authorList>
            <person name="Xie J."/>
            <person name="Li S."/>
            <person name="Mo C."/>
            <person name="Xiao X."/>
            <person name="Peng D."/>
            <person name="Wang G."/>
            <person name="Xiao Y."/>
        </authorList>
    </citation>
    <scope>NUCLEOTIDE SEQUENCE [LARGE SCALE GENOMIC DNA]</scope>
    <source>
        <strain evidence="2 3">36-1</strain>
    </source>
</reference>